<protein>
    <submittedName>
        <fullName evidence="2">XRE family transcriptional regulator</fullName>
    </submittedName>
</protein>
<dbReference type="GO" id="GO:0003677">
    <property type="term" value="F:DNA binding"/>
    <property type="evidence" value="ECO:0007669"/>
    <property type="project" value="InterPro"/>
</dbReference>
<proteinExistence type="predicted"/>
<dbReference type="EMBL" id="CP032489">
    <property type="protein sequence ID" value="AYD46198.1"/>
    <property type="molecule type" value="Genomic_DNA"/>
</dbReference>
<dbReference type="Gene3D" id="1.10.260.40">
    <property type="entry name" value="lambda repressor-like DNA-binding domains"/>
    <property type="match status" value="1"/>
</dbReference>
<dbReference type="OrthoDB" id="680346at2"/>
<dbReference type="InterPro" id="IPR001387">
    <property type="entry name" value="Cro/C1-type_HTH"/>
</dbReference>
<evidence type="ECO:0000259" key="1">
    <source>
        <dbReference type="PROSITE" id="PS50943"/>
    </source>
</evidence>
<sequence length="43" mass="4881">MKKITIKTIYMIESGKVNPSLQTLEKIMAVLGLELTPIRNNLH</sequence>
<dbReference type="AlphaFoldDB" id="A0A386HK02"/>
<accession>A0A386HK02</accession>
<feature type="domain" description="HTH cro/C1-type" evidence="1">
    <location>
        <begin position="4"/>
        <end position="38"/>
    </location>
</feature>
<gene>
    <name evidence="2" type="ORF">D6B99_00320</name>
</gene>
<dbReference type="InterPro" id="IPR010982">
    <property type="entry name" value="Lambda_DNA-bd_dom_sf"/>
</dbReference>
<keyword evidence="3" id="KW-1185">Reference proteome</keyword>
<dbReference type="KEGG" id="ark:D6B99_00320"/>
<reference evidence="2 3" key="1">
    <citation type="submission" date="2018-09" db="EMBL/GenBank/DDBJ databases">
        <title>Arachidicoccus sp. nov., a bacterium isolated from soil.</title>
        <authorList>
            <person name="Weon H.-Y."/>
            <person name="Kwon S.-W."/>
            <person name="Lee S.A."/>
        </authorList>
    </citation>
    <scope>NUCLEOTIDE SEQUENCE [LARGE SCALE GENOMIC DNA]</scope>
    <source>
        <strain evidence="2 3">KIS59-12</strain>
    </source>
</reference>
<dbReference type="Proteomes" id="UP000266118">
    <property type="component" value="Chromosome"/>
</dbReference>
<evidence type="ECO:0000313" key="2">
    <source>
        <dbReference type="EMBL" id="AYD46198.1"/>
    </source>
</evidence>
<dbReference type="PROSITE" id="PS50943">
    <property type="entry name" value="HTH_CROC1"/>
    <property type="match status" value="1"/>
</dbReference>
<organism evidence="2 3">
    <name type="scientific">Arachidicoccus soli</name>
    <dbReference type="NCBI Taxonomy" id="2341117"/>
    <lineage>
        <taxon>Bacteria</taxon>
        <taxon>Pseudomonadati</taxon>
        <taxon>Bacteroidota</taxon>
        <taxon>Chitinophagia</taxon>
        <taxon>Chitinophagales</taxon>
        <taxon>Chitinophagaceae</taxon>
        <taxon>Arachidicoccus</taxon>
    </lineage>
</organism>
<evidence type="ECO:0000313" key="3">
    <source>
        <dbReference type="Proteomes" id="UP000266118"/>
    </source>
</evidence>
<dbReference type="SUPFAM" id="SSF47413">
    <property type="entry name" value="lambda repressor-like DNA-binding domains"/>
    <property type="match status" value="1"/>
</dbReference>
<dbReference type="Pfam" id="PF01381">
    <property type="entry name" value="HTH_3"/>
    <property type="match status" value="1"/>
</dbReference>
<dbReference type="CDD" id="cd00093">
    <property type="entry name" value="HTH_XRE"/>
    <property type="match status" value="1"/>
</dbReference>
<name>A0A386HK02_9BACT</name>